<dbReference type="PANTHER" id="PTHR23150">
    <property type="entry name" value="SULFATASE MODIFYING FACTOR 1, 2"/>
    <property type="match status" value="1"/>
</dbReference>
<feature type="chain" id="PRO_5005466435" evidence="1">
    <location>
        <begin position="23"/>
        <end position="518"/>
    </location>
</feature>
<dbReference type="KEGG" id="llu:AKJ09_04373"/>
<reference evidence="3 4" key="1">
    <citation type="submission" date="2015-08" db="EMBL/GenBank/DDBJ databases">
        <authorList>
            <person name="Babu N.S."/>
            <person name="Beckwith C.J."/>
            <person name="Beseler K.G."/>
            <person name="Brison A."/>
            <person name="Carone J.V."/>
            <person name="Caskin T.P."/>
            <person name="Diamond M."/>
            <person name="Durham M.E."/>
            <person name="Foxe J.M."/>
            <person name="Go M."/>
            <person name="Henderson B.A."/>
            <person name="Jones I.B."/>
            <person name="McGettigan J.A."/>
            <person name="Micheletti S.J."/>
            <person name="Nasrallah M.E."/>
            <person name="Ortiz D."/>
            <person name="Piller C.R."/>
            <person name="Privatt S.R."/>
            <person name="Schneider S.L."/>
            <person name="Sharp S."/>
            <person name="Smith T.C."/>
            <person name="Stanton J.D."/>
            <person name="Ullery H.E."/>
            <person name="Wilson R.J."/>
            <person name="Serrano M.G."/>
            <person name="Buck G."/>
            <person name="Lee V."/>
            <person name="Wang Y."/>
            <person name="Carvalho R."/>
            <person name="Voegtly L."/>
            <person name="Shi R."/>
            <person name="Duckworth R."/>
            <person name="Johnson A."/>
            <person name="Loviza R."/>
            <person name="Walstead R."/>
            <person name="Shah Z."/>
            <person name="Kiflezghi M."/>
            <person name="Wade K."/>
            <person name="Ball S.L."/>
            <person name="Bradley K.W."/>
            <person name="Asai D.J."/>
            <person name="Bowman C.A."/>
            <person name="Russell D.A."/>
            <person name="Pope W.H."/>
            <person name="Jacobs-Sera D."/>
            <person name="Hendrix R.W."/>
            <person name="Hatfull G.F."/>
        </authorList>
    </citation>
    <scope>NUCLEOTIDE SEQUENCE [LARGE SCALE GENOMIC DNA]</scope>
    <source>
        <strain evidence="3 4">DSM 27648</strain>
    </source>
</reference>
<dbReference type="InterPro" id="IPR016187">
    <property type="entry name" value="CTDL_fold"/>
</dbReference>
<keyword evidence="4" id="KW-1185">Reference proteome</keyword>
<dbReference type="Proteomes" id="UP000064967">
    <property type="component" value="Chromosome"/>
</dbReference>
<dbReference type="Pfam" id="PF03781">
    <property type="entry name" value="FGE-sulfatase"/>
    <property type="match status" value="1"/>
</dbReference>
<evidence type="ECO:0000313" key="3">
    <source>
        <dbReference type="EMBL" id="AKU97709.1"/>
    </source>
</evidence>
<dbReference type="InterPro" id="IPR051043">
    <property type="entry name" value="Sulfatase_Mod_Factor_Kinase"/>
</dbReference>
<feature type="signal peptide" evidence="1">
    <location>
        <begin position="1"/>
        <end position="22"/>
    </location>
</feature>
<proteinExistence type="predicted"/>
<dbReference type="Gene3D" id="3.90.1580.10">
    <property type="entry name" value="paralog of FGE (formylglycine-generating enzyme)"/>
    <property type="match status" value="1"/>
</dbReference>
<dbReference type="RefSeq" id="WP_146648808.1">
    <property type="nucleotide sequence ID" value="NZ_CP012333.1"/>
</dbReference>
<dbReference type="AlphaFoldDB" id="A0A0K1PX61"/>
<evidence type="ECO:0000259" key="2">
    <source>
        <dbReference type="Pfam" id="PF03781"/>
    </source>
</evidence>
<protein>
    <submittedName>
        <fullName evidence="3">Serine/threonine kinase</fullName>
    </submittedName>
</protein>
<evidence type="ECO:0000256" key="1">
    <source>
        <dbReference type="SAM" id="SignalP"/>
    </source>
</evidence>
<gene>
    <name evidence="3" type="ORF">AKJ09_04373</name>
</gene>
<name>A0A0K1PX61_9BACT</name>
<dbReference type="STRING" id="1391654.AKJ09_04373"/>
<dbReference type="PANTHER" id="PTHR23150:SF19">
    <property type="entry name" value="FORMYLGLYCINE-GENERATING ENZYME"/>
    <property type="match status" value="1"/>
</dbReference>
<evidence type="ECO:0000313" key="4">
    <source>
        <dbReference type="Proteomes" id="UP000064967"/>
    </source>
</evidence>
<feature type="domain" description="Sulfatase-modifying factor enzyme-like" evidence="2">
    <location>
        <begin position="243"/>
        <end position="516"/>
    </location>
</feature>
<dbReference type="PROSITE" id="PS51257">
    <property type="entry name" value="PROKAR_LIPOPROTEIN"/>
    <property type="match status" value="1"/>
</dbReference>
<dbReference type="InterPro" id="IPR042095">
    <property type="entry name" value="SUMF_sf"/>
</dbReference>
<dbReference type="SUPFAM" id="SSF56436">
    <property type="entry name" value="C-type lectin-like"/>
    <property type="match status" value="1"/>
</dbReference>
<organism evidence="3 4">
    <name type="scientific">Labilithrix luteola</name>
    <dbReference type="NCBI Taxonomy" id="1391654"/>
    <lineage>
        <taxon>Bacteria</taxon>
        <taxon>Pseudomonadati</taxon>
        <taxon>Myxococcota</taxon>
        <taxon>Polyangia</taxon>
        <taxon>Polyangiales</taxon>
        <taxon>Labilitrichaceae</taxon>
        <taxon>Labilithrix</taxon>
    </lineage>
</organism>
<keyword evidence="3" id="KW-0808">Transferase</keyword>
<keyword evidence="3" id="KW-0418">Kinase</keyword>
<keyword evidence="1" id="KW-0732">Signal</keyword>
<accession>A0A0K1PX61</accession>
<dbReference type="OrthoDB" id="5502095at2"/>
<dbReference type="InterPro" id="IPR005532">
    <property type="entry name" value="SUMF_dom"/>
</dbReference>
<dbReference type="GO" id="GO:0016301">
    <property type="term" value="F:kinase activity"/>
    <property type="evidence" value="ECO:0007669"/>
    <property type="project" value="UniProtKB-KW"/>
</dbReference>
<sequence>MTMRIALGSMILLAATASSVLSCSRELPPFGQLHLTVSTDGPVPSVVSRLRIDVYRSDGRWIDSHDQPLRSRSDWPTSFTVYASDTRMERVRIRLRAYASDYLRDYRGERYQPPPPDDAALDFVPDPPVGDEQPRLFLNGVDVTPRSEPAPGVTIDRLMWVALDEGSIGSASIVLRIACAGTMADLAGDRTCIDDRNVLHPTPVAANDDPSPAPWALQLEEDLNALPEPRSASMTTDGTPLFDEEVMVPGAPFVLGSNDESVRFSSGGKPLDTVPARVFVAPPLLVDRYEMTVARYREALAHGFRTRFAPAVNDSPGIEQSSDGVRACTFSTNPFEGAASRETMPLSCIPFPTAVELCEFLGGDLPTEAEWEYLATSAGKDAKTAYPWGNEIPSCDEAVYGRIGTRVPAGGKACAGPDHLYGPLPVDAGSKDSTPAGIHGMAANVGEFARDGFHDYRAACWALAPIYDPSCPEDANALAIMRGSAFLTSYVEASVLRRALPTTARNGMDGGLRCVRRR</sequence>
<dbReference type="GO" id="GO:0120147">
    <property type="term" value="F:formylglycine-generating oxidase activity"/>
    <property type="evidence" value="ECO:0007669"/>
    <property type="project" value="TreeGrafter"/>
</dbReference>
<dbReference type="EMBL" id="CP012333">
    <property type="protein sequence ID" value="AKU97709.1"/>
    <property type="molecule type" value="Genomic_DNA"/>
</dbReference>